<evidence type="ECO:0000313" key="3">
    <source>
        <dbReference type="Proteomes" id="UP001189429"/>
    </source>
</evidence>
<reference evidence="2" key="1">
    <citation type="submission" date="2023-10" db="EMBL/GenBank/DDBJ databases">
        <authorList>
            <person name="Chen Y."/>
            <person name="Shah S."/>
            <person name="Dougan E. K."/>
            <person name="Thang M."/>
            <person name="Chan C."/>
        </authorList>
    </citation>
    <scope>NUCLEOTIDE SEQUENCE [LARGE SCALE GENOMIC DNA]</scope>
</reference>
<keyword evidence="3" id="KW-1185">Reference proteome</keyword>
<dbReference type="EMBL" id="CAUYUJ010017809">
    <property type="protein sequence ID" value="CAK0878080.1"/>
    <property type="molecule type" value="Genomic_DNA"/>
</dbReference>
<organism evidence="2 3">
    <name type="scientific">Prorocentrum cordatum</name>
    <dbReference type="NCBI Taxonomy" id="2364126"/>
    <lineage>
        <taxon>Eukaryota</taxon>
        <taxon>Sar</taxon>
        <taxon>Alveolata</taxon>
        <taxon>Dinophyceae</taxon>
        <taxon>Prorocentrales</taxon>
        <taxon>Prorocentraceae</taxon>
        <taxon>Prorocentrum</taxon>
    </lineage>
</organism>
<feature type="compositionally biased region" description="Low complexity" evidence="1">
    <location>
        <begin position="404"/>
        <end position="438"/>
    </location>
</feature>
<evidence type="ECO:0000313" key="2">
    <source>
        <dbReference type="EMBL" id="CAK0878080.1"/>
    </source>
</evidence>
<dbReference type="Proteomes" id="UP001189429">
    <property type="component" value="Unassembled WGS sequence"/>
</dbReference>
<accession>A0ABN9VWT7</accession>
<feature type="region of interest" description="Disordered" evidence="1">
    <location>
        <begin position="333"/>
        <end position="489"/>
    </location>
</feature>
<comment type="caution">
    <text evidence="2">The sequence shown here is derived from an EMBL/GenBank/DDBJ whole genome shotgun (WGS) entry which is preliminary data.</text>
</comment>
<sequence length="678" mass="71653">MHRRAVAQQKELGAFLDEPASVRLLSALRLRVDRGGPGGADAAAEELMREYDARWRRLAEGKACELRMHERQDGGPRADAGPVMNDSGRRAKDGMLEWERGNVAEAHASWYQADDALRRFKALGGGVVPQGPGVRGHRQARGRRAGPAVAHPILVATAPHRAGAAAHLQARVRPGRFPARLRGLPWRHGRRAPVARGPRPARRRAEGAGAGQDPGGGGAARAAAQHWEEQLAPLAAGGRAEQAGPRAAAAAAGREAVAAVGCGTGSSHGRAAAPVGRAEGGRPERPPRGNATALEEPSFNNTVLEGFLGLTAVVLGGCTTMLFWQMRGGSKLANSHFGPKQQERQATVDMREPGLPPPPLESRPARPRSAEPGRGPAASDADLAGARPARGPCRLPLRPQQAVGGAARAGSGGRLLLPSVASRTAAASRRGRCTGAAGEQAPPRRSTEGRPRRVRSPGPRRPPAVGPRGRGRGGAGAAAVGRDEVAPEADPRVLCEESVVPDGWEIIFELPDVLTAQRQEMTFHIFSAQGETISEVVVDEHRPAGECGMRVAQMDGRLMGTVHTDAVHRRRGGMPHICRPCGAVFGTLSREDSAGASRYALRGEDCRLLFVFKGDFQCRRVSVLRADDGQKVCVVEPAPSSDLREPRYQAKVCEGTDASVVLCGLLAIDKVHGGRESE</sequence>
<feature type="compositionally biased region" description="Gly residues" evidence="1">
    <location>
        <begin position="208"/>
        <end position="219"/>
    </location>
</feature>
<feature type="region of interest" description="Disordered" evidence="1">
    <location>
        <begin position="265"/>
        <end position="293"/>
    </location>
</feature>
<name>A0ABN9VWT7_9DINO</name>
<feature type="region of interest" description="Disordered" evidence="1">
    <location>
        <begin position="184"/>
        <end position="224"/>
    </location>
</feature>
<proteinExistence type="predicted"/>
<protein>
    <submittedName>
        <fullName evidence="2">Uncharacterized protein</fullName>
    </submittedName>
</protein>
<evidence type="ECO:0000256" key="1">
    <source>
        <dbReference type="SAM" id="MobiDB-lite"/>
    </source>
</evidence>
<gene>
    <name evidence="2" type="ORF">PCOR1329_LOCUS61959</name>
</gene>